<dbReference type="Pfam" id="PF09243">
    <property type="entry name" value="Rsm22"/>
    <property type="match status" value="2"/>
</dbReference>
<dbReference type="Proteomes" id="UP001314263">
    <property type="component" value="Unassembled WGS sequence"/>
</dbReference>
<evidence type="ECO:0000256" key="3">
    <source>
        <dbReference type="ARBA" id="ARBA00022946"/>
    </source>
</evidence>
<name>A0AAV1HYG0_9CHLO</name>
<evidence type="ECO:0000256" key="5">
    <source>
        <dbReference type="ARBA" id="ARBA00023014"/>
    </source>
</evidence>
<keyword evidence="2" id="KW-0479">Metal-binding</keyword>
<dbReference type="GO" id="GO:0008168">
    <property type="term" value="F:methyltransferase activity"/>
    <property type="evidence" value="ECO:0007669"/>
    <property type="project" value="InterPro"/>
</dbReference>
<evidence type="ECO:0000313" key="9">
    <source>
        <dbReference type="EMBL" id="CAK0763054.1"/>
    </source>
</evidence>
<feature type="compositionally biased region" description="Basic and acidic residues" evidence="8">
    <location>
        <begin position="581"/>
        <end position="597"/>
    </location>
</feature>
<feature type="region of interest" description="Disordered" evidence="8">
    <location>
        <begin position="150"/>
        <end position="174"/>
    </location>
</feature>
<protein>
    <submittedName>
        <fullName evidence="9">Uncharacterized protein</fullName>
    </submittedName>
</protein>
<dbReference type="AlphaFoldDB" id="A0AAV1HYG0"/>
<dbReference type="SUPFAM" id="SSF53335">
    <property type="entry name" value="S-adenosyl-L-methionine-dependent methyltransferases"/>
    <property type="match status" value="1"/>
</dbReference>
<comment type="caution">
    <text evidence="9">The sequence shown here is derived from an EMBL/GenBank/DDBJ whole genome shotgun (WGS) entry which is preliminary data.</text>
</comment>
<keyword evidence="4" id="KW-0408">Iron</keyword>
<gene>
    <name evidence="9" type="ORF">CVIRNUC_003019</name>
</gene>
<dbReference type="GO" id="GO:0006412">
    <property type="term" value="P:translation"/>
    <property type="evidence" value="ECO:0007669"/>
    <property type="project" value="InterPro"/>
</dbReference>
<feature type="region of interest" description="Disordered" evidence="8">
    <location>
        <begin position="560"/>
        <end position="615"/>
    </location>
</feature>
<accession>A0AAV1HYG0</accession>
<evidence type="ECO:0000256" key="7">
    <source>
        <dbReference type="ARBA" id="ARBA00045681"/>
    </source>
</evidence>
<keyword evidence="6" id="KW-0496">Mitochondrion</keyword>
<keyword evidence="10" id="KW-1185">Reference proteome</keyword>
<evidence type="ECO:0000256" key="2">
    <source>
        <dbReference type="ARBA" id="ARBA00022723"/>
    </source>
</evidence>
<dbReference type="GO" id="GO:0046872">
    <property type="term" value="F:metal ion binding"/>
    <property type="evidence" value="ECO:0007669"/>
    <property type="project" value="UniProtKB-KW"/>
</dbReference>
<dbReference type="Gene3D" id="3.40.50.150">
    <property type="entry name" value="Vaccinia Virus protein VP39"/>
    <property type="match status" value="1"/>
</dbReference>
<keyword evidence="5" id="KW-0411">Iron-sulfur</keyword>
<evidence type="ECO:0000256" key="8">
    <source>
        <dbReference type="SAM" id="MobiDB-lite"/>
    </source>
</evidence>
<evidence type="ECO:0000256" key="6">
    <source>
        <dbReference type="ARBA" id="ARBA00023128"/>
    </source>
</evidence>
<proteinExistence type="predicted"/>
<dbReference type="GO" id="GO:0051536">
    <property type="term" value="F:iron-sulfur cluster binding"/>
    <property type="evidence" value="ECO:0007669"/>
    <property type="project" value="UniProtKB-KW"/>
</dbReference>
<dbReference type="GO" id="GO:0003735">
    <property type="term" value="F:structural constituent of ribosome"/>
    <property type="evidence" value="ECO:0007669"/>
    <property type="project" value="TreeGrafter"/>
</dbReference>
<dbReference type="EMBL" id="CAUYUE010000004">
    <property type="protein sequence ID" value="CAK0763054.1"/>
    <property type="molecule type" value="Genomic_DNA"/>
</dbReference>
<evidence type="ECO:0000256" key="1">
    <source>
        <dbReference type="ARBA" id="ARBA00004173"/>
    </source>
</evidence>
<evidence type="ECO:0000313" key="10">
    <source>
        <dbReference type="Proteomes" id="UP001314263"/>
    </source>
</evidence>
<dbReference type="PANTHER" id="PTHR13184">
    <property type="entry name" value="37S RIBOSOMAL PROTEIN S22"/>
    <property type="match status" value="1"/>
</dbReference>
<dbReference type="InterPro" id="IPR029063">
    <property type="entry name" value="SAM-dependent_MTases_sf"/>
</dbReference>
<evidence type="ECO:0000256" key="4">
    <source>
        <dbReference type="ARBA" id="ARBA00023004"/>
    </source>
</evidence>
<feature type="region of interest" description="Disordered" evidence="8">
    <location>
        <begin position="266"/>
        <end position="301"/>
    </location>
</feature>
<organism evidence="9 10">
    <name type="scientific">Coccomyxa viridis</name>
    <dbReference type="NCBI Taxonomy" id="1274662"/>
    <lineage>
        <taxon>Eukaryota</taxon>
        <taxon>Viridiplantae</taxon>
        <taxon>Chlorophyta</taxon>
        <taxon>core chlorophytes</taxon>
        <taxon>Trebouxiophyceae</taxon>
        <taxon>Trebouxiophyceae incertae sedis</taxon>
        <taxon>Coccomyxaceae</taxon>
        <taxon>Coccomyxa</taxon>
    </lineage>
</organism>
<feature type="compositionally biased region" description="Basic residues" evidence="8">
    <location>
        <begin position="287"/>
        <end position="301"/>
    </location>
</feature>
<dbReference type="InterPro" id="IPR052571">
    <property type="entry name" value="Mt_RNA_Methyltransferase"/>
</dbReference>
<feature type="compositionally biased region" description="Polar residues" evidence="8">
    <location>
        <begin position="533"/>
        <end position="546"/>
    </location>
</feature>
<dbReference type="PANTHER" id="PTHR13184:SF5">
    <property type="entry name" value="METHYLTRANSFERASE-LIKE PROTEIN 17, MITOCHONDRIAL"/>
    <property type="match status" value="1"/>
</dbReference>
<dbReference type="InterPro" id="IPR015324">
    <property type="entry name" value="Ribosomal_Rsm22-like"/>
</dbReference>
<sequence length="755" mass="82829">MRRLASYTRRTWEVIDSRQCAAQMSTEAAKYTVPIEIVSAISQRTHGVVQLPSELGQVLEQHLGAGSKRGLRADSQALLHELRTRSRSVARGGASHLPVLEVLPEAGEQRPKQKAGRMRLPTWEEKVQMLTTPGLAMDLAETVEAASFQSAAADETGEDDSQWGEATEARQQAAPQYNAQQAAAYMAARMPACYAAVYKVLEEVSMRLPTFTPQSMLDFGAGPGTAIWAAHEVYNGQPSSVLAVEPSLEMTRLGQRMHAARLRLDSKAQSGSAEDAHRPDVRWASSLHRHGAASARRKQPVRRRRGYQQYDLVTAAYVLSELSSDAERRQTVQDLWDATKGILVIVEPGTPSGYQNVIAARGQVLESSINTETGLREASVVAPCPHDGVCPMQGTRSWCHFVQRFERSSLQRVTKLRQGGGLARTYQDERFSYVVLRRGGRKATGAPHAISRQRQDVGELHSPQPYMDAQPRSWRKSEARFQRALALEALMQEMGQLEDPEQESEVLEEATEFLIQQAIRVGDDEDDAEDTLNPLQPSGDTGSEAATVSLNDKQDSLALNTEEEPWEARGSNAAPAAAAGAHDDNSARLDDSMRDPQTEQNLEYGGWDEDSGEESELSEELMAEMALATAQQSSAWGRIIRPPRKKGRHVIVDLCAPIAVLPQHRQAELATSRQAAQASLLPKEGMRRKGPGQKAADGSLVQEGVLVRQVLASADRKTWLGPAGYALARNSTWGDLWPSFYINRAIISKIGAGPD</sequence>
<reference evidence="9 10" key="1">
    <citation type="submission" date="2023-10" db="EMBL/GenBank/DDBJ databases">
        <authorList>
            <person name="Maclean D."/>
            <person name="Macfadyen A."/>
        </authorList>
    </citation>
    <scope>NUCLEOTIDE SEQUENCE [LARGE SCALE GENOMIC DNA]</scope>
</reference>
<feature type="compositionally biased region" description="Low complexity" evidence="8">
    <location>
        <begin position="568"/>
        <end position="580"/>
    </location>
</feature>
<feature type="region of interest" description="Disordered" evidence="8">
    <location>
        <begin position="444"/>
        <end position="473"/>
    </location>
</feature>
<feature type="region of interest" description="Disordered" evidence="8">
    <location>
        <begin position="523"/>
        <end position="546"/>
    </location>
</feature>
<feature type="compositionally biased region" description="Acidic residues" evidence="8">
    <location>
        <begin position="606"/>
        <end position="615"/>
    </location>
</feature>
<comment type="subcellular location">
    <subcellularLocation>
        <location evidence="1">Mitochondrion</location>
    </subcellularLocation>
</comment>
<keyword evidence="3" id="KW-0809">Transit peptide</keyword>
<dbReference type="GO" id="GO:0005763">
    <property type="term" value="C:mitochondrial small ribosomal subunit"/>
    <property type="evidence" value="ECO:0007669"/>
    <property type="project" value="TreeGrafter"/>
</dbReference>
<comment type="function">
    <text evidence="7">Mitochondrial ribosome (mitoribosome) assembly factor. Binds at the interface of the head and body domains of the mitochondrial small ribosomal subunit (mt-SSU), occluding the mRNA channel and preventing compaction of the head domain towards the body. Probable inactive methyltransferase: retains the characteristic folding and ability to bind S-adenosyl-L-methionine, but it probably lost its methyltransferase activity.</text>
</comment>